<evidence type="ECO:0000256" key="1">
    <source>
        <dbReference type="SAM" id="Phobius"/>
    </source>
</evidence>
<dbReference type="Proteomes" id="UP000662111">
    <property type="component" value="Unassembled WGS sequence"/>
</dbReference>
<evidence type="ECO:0000313" key="2">
    <source>
        <dbReference type="EMBL" id="GGK60594.1"/>
    </source>
</evidence>
<organism evidence="2 3">
    <name type="scientific">Ornithinimicrobium pekingense</name>
    <dbReference type="NCBI Taxonomy" id="384677"/>
    <lineage>
        <taxon>Bacteria</taxon>
        <taxon>Bacillati</taxon>
        <taxon>Actinomycetota</taxon>
        <taxon>Actinomycetes</taxon>
        <taxon>Micrococcales</taxon>
        <taxon>Ornithinimicrobiaceae</taxon>
        <taxon>Ornithinimicrobium</taxon>
    </lineage>
</organism>
<keyword evidence="1" id="KW-0472">Membrane</keyword>
<gene>
    <name evidence="2" type="ORF">GCM10011509_06160</name>
</gene>
<accession>A0ABQ2F5B5</accession>
<name>A0ABQ2F5B5_9MICO</name>
<sequence>MNDLWTVVLLVAVAIPVFLLLRWLAVRRAVSQTRRRREERGG</sequence>
<reference evidence="3" key="1">
    <citation type="journal article" date="2019" name="Int. J. Syst. Evol. Microbiol.">
        <title>The Global Catalogue of Microorganisms (GCM) 10K type strain sequencing project: providing services to taxonomists for standard genome sequencing and annotation.</title>
        <authorList>
            <consortium name="The Broad Institute Genomics Platform"/>
            <consortium name="The Broad Institute Genome Sequencing Center for Infectious Disease"/>
            <person name="Wu L."/>
            <person name="Ma J."/>
        </authorList>
    </citation>
    <scope>NUCLEOTIDE SEQUENCE [LARGE SCALE GENOMIC DNA]</scope>
    <source>
        <strain evidence="3">CGMCC 1.5362</strain>
    </source>
</reference>
<feature type="transmembrane region" description="Helical" evidence="1">
    <location>
        <begin position="6"/>
        <end position="26"/>
    </location>
</feature>
<keyword evidence="3" id="KW-1185">Reference proteome</keyword>
<keyword evidence="1" id="KW-0812">Transmembrane</keyword>
<keyword evidence="1" id="KW-1133">Transmembrane helix</keyword>
<dbReference type="RefSeq" id="WP_022922960.1">
    <property type="nucleotide sequence ID" value="NZ_BMLB01000001.1"/>
</dbReference>
<proteinExistence type="predicted"/>
<comment type="caution">
    <text evidence="2">The sequence shown here is derived from an EMBL/GenBank/DDBJ whole genome shotgun (WGS) entry which is preliminary data.</text>
</comment>
<evidence type="ECO:0000313" key="3">
    <source>
        <dbReference type="Proteomes" id="UP000662111"/>
    </source>
</evidence>
<dbReference type="EMBL" id="BMLB01000001">
    <property type="protein sequence ID" value="GGK60594.1"/>
    <property type="molecule type" value="Genomic_DNA"/>
</dbReference>
<protein>
    <submittedName>
        <fullName evidence="2">Uncharacterized protein</fullName>
    </submittedName>
</protein>